<protein>
    <submittedName>
        <fullName evidence="2">Uncharacterized protein</fullName>
    </submittedName>
</protein>
<accession>A0A426WVU4</accession>
<evidence type="ECO:0000256" key="1">
    <source>
        <dbReference type="SAM" id="MobiDB-lite"/>
    </source>
</evidence>
<dbReference type="EMBL" id="AMZH03040608">
    <property type="protein sequence ID" value="RRT31380.1"/>
    <property type="molecule type" value="Genomic_DNA"/>
</dbReference>
<reference evidence="2 3" key="1">
    <citation type="journal article" date="2014" name="Agronomy (Basel)">
        <title>A Draft Genome Sequence for Ensete ventricosum, the Drought-Tolerant Tree Against Hunger.</title>
        <authorList>
            <person name="Harrison J."/>
            <person name="Moore K.A."/>
            <person name="Paszkiewicz K."/>
            <person name="Jones T."/>
            <person name="Grant M."/>
            <person name="Ambacheew D."/>
            <person name="Muzemil S."/>
            <person name="Studholme D.J."/>
        </authorList>
    </citation>
    <scope>NUCLEOTIDE SEQUENCE [LARGE SCALE GENOMIC DNA]</scope>
</reference>
<dbReference type="AlphaFoldDB" id="A0A426WVU4"/>
<evidence type="ECO:0000313" key="3">
    <source>
        <dbReference type="Proteomes" id="UP000287651"/>
    </source>
</evidence>
<gene>
    <name evidence="2" type="ORF">B296_00052440</name>
</gene>
<feature type="region of interest" description="Disordered" evidence="1">
    <location>
        <begin position="57"/>
        <end position="98"/>
    </location>
</feature>
<proteinExistence type="predicted"/>
<name>A0A426WVU4_ENSVE</name>
<comment type="caution">
    <text evidence="2">The sequence shown here is derived from an EMBL/GenBank/DDBJ whole genome shotgun (WGS) entry which is preliminary data.</text>
</comment>
<feature type="region of interest" description="Disordered" evidence="1">
    <location>
        <begin position="1"/>
        <end position="24"/>
    </location>
</feature>
<dbReference type="Proteomes" id="UP000287651">
    <property type="component" value="Unassembled WGS sequence"/>
</dbReference>
<sequence>MGKKEWATPAKQRRQGKEDVAATAAKGGRWQLMALKWLRATTTTTGGSGDRVIIKGCGSGEEGRSEVAAVVEQGEEGVGSKQRDQQERRGRQSRKRRA</sequence>
<organism evidence="2 3">
    <name type="scientific">Ensete ventricosum</name>
    <name type="common">Abyssinian banana</name>
    <name type="synonym">Musa ensete</name>
    <dbReference type="NCBI Taxonomy" id="4639"/>
    <lineage>
        <taxon>Eukaryota</taxon>
        <taxon>Viridiplantae</taxon>
        <taxon>Streptophyta</taxon>
        <taxon>Embryophyta</taxon>
        <taxon>Tracheophyta</taxon>
        <taxon>Spermatophyta</taxon>
        <taxon>Magnoliopsida</taxon>
        <taxon>Liliopsida</taxon>
        <taxon>Zingiberales</taxon>
        <taxon>Musaceae</taxon>
        <taxon>Ensete</taxon>
    </lineage>
</organism>
<feature type="compositionally biased region" description="Basic and acidic residues" evidence="1">
    <location>
        <begin position="81"/>
        <end position="90"/>
    </location>
</feature>
<evidence type="ECO:0000313" key="2">
    <source>
        <dbReference type="EMBL" id="RRT31380.1"/>
    </source>
</evidence>